<proteinExistence type="predicted"/>
<sequence length="64" mass="7275">MDRTASDDRKQAIAGLYYDGKISFEEVRDQLGREEAENIRILDQQLSEECVEEVAAELAESNPE</sequence>
<organism evidence="1 2">
    <name type="scientific">Halolamina pelagica</name>
    <dbReference type="NCBI Taxonomy" id="699431"/>
    <lineage>
        <taxon>Archaea</taxon>
        <taxon>Methanobacteriati</taxon>
        <taxon>Methanobacteriota</taxon>
        <taxon>Stenosarchaea group</taxon>
        <taxon>Halobacteria</taxon>
        <taxon>Halobacteriales</taxon>
        <taxon>Haloferacaceae</taxon>
    </lineage>
</organism>
<reference evidence="2" key="1">
    <citation type="submission" date="2016-10" db="EMBL/GenBank/DDBJ databases">
        <authorList>
            <person name="Varghese N."/>
            <person name="Submissions S."/>
        </authorList>
    </citation>
    <scope>NUCLEOTIDE SEQUENCE [LARGE SCALE GENOMIC DNA]</scope>
    <source>
        <strain evidence="2">CGMCC 1.10329</strain>
    </source>
</reference>
<dbReference type="Proteomes" id="UP000183769">
    <property type="component" value="Unassembled WGS sequence"/>
</dbReference>
<accession>A0A1I5STQ2</accession>
<dbReference type="EMBL" id="FOXI01000007">
    <property type="protein sequence ID" value="SFP74142.1"/>
    <property type="molecule type" value="Genomic_DNA"/>
</dbReference>
<keyword evidence="2" id="KW-1185">Reference proteome</keyword>
<gene>
    <name evidence="1" type="ORF">SAMN05216277_1075</name>
</gene>
<evidence type="ECO:0000313" key="1">
    <source>
        <dbReference type="EMBL" id="SFP74142.1"/>
    </source>
</evidence>
<protein>
    <submittedName>
        <fullName evidence="1">Uncharacterized protein</fullName>
    </submittedName>
</protein>
<dbReference type="AlphaFoldDB" id="A0A1I5STQ2"/>
<dbReference type="RefSeq" id="WP_074878399.1">
    <property type="nucleotide sequence ID" value="NZ_FOXI01000007.1"/>
</dbReference>
<evidence type="ECO:0000313" key="2">
    <source>
        <dbReference type="Proteomes" id="UP000183769"/>
    </source>
</evidence>
<name>A0A1I5STQ2_9EURY</name>